<feature type="domain" description="GRF-type" evidence="6">
    <location>
        <begin position="24"/>
        <end position="70"/>
    </location>
</feature>
<keyword evidence="2 4" id="KW-0863">Zinc-finger</keyword>
<evidence type="ECO:0000256" key="2">
    <source>
        <dbReference type="ARBA" id="ARBA00022771"/>
    </source>
</evidence>
<evidence type="ECO:0000256" key="4">
    <source>
        <dbReference type="PROSITE-ProRule" id="PRU01343"/>
    </source>
</evidence>
<dbReference type="EnsemblPlants" id="KEH33834">
    <property type="protein sequence ID" value="KEH33834"/>
    <property type="gene ID" value="MTR_3g052068"/>
</dbReference>
<dbReference type="HOGENOM" id="CLU_148940_0_0_1"/>
<reference evidence="7 9" key="1">
    <citation type="journal article" date="2011" name="Nature">
        <title>The Medicago genome provides insight into the evolution of rhizobial symbioses.</title>
        <authorList>
            <person name="Young N.D."/>
            <person name="Debelle F."/>
            <person name="Oldroyd G.E."/>
            <person name="Geurts R."/>
            <person name="Cannon S.B."/>
            <person name="Udvardi M.K."/>
            <person name="Benedito V.A."/>
            <person name="Mayer K.F."/>
            <person name="Gouzy J."/>
            <person name="Schoof H."/>
            <person name="Van de Peer Y."/>
            <person name="Proost S."/>
            <person name="Cook D.R."/>
            <person name="Meyers B.C."/>
            <person name="Spannagl M."/>
            <person name="Cheung F."/>
            <person name="De Mita S."/>
            <person name="Krishnakumar V."/>
            <person name="Gundlach H."/>
            <person name="Zhou S."/>
            <person name="Mudge J."/>
            <person name="Bharti A.K."/>
            <person name="Murray J.D."/>
            <person name="Naoumkina M.A."/>
            <person name="Rosen B."/>
            <person name="Silverstein K.A."/>
            <person name="Tang H."/>
            <person name="Rombauts S."/>
            <person name="Zhao P.X."/>
            <person name="Zhou P."/>
            <person name="Barbe V."/>
            <person name="Bardou P."/>
            <person name="Bechner M."/>
            <person name="Bellec A."/>
            <person name="Berger A."/>
            <person name="Berges H."/>
            <person name="Bidwell S."/>
            <person name="Bisseling T."/>
            <person name="Choisne N."/>
            <person name="Couloux A."/>
            <person name="Denny R."/>
            <person name="Deshpande S."/>
            <person name="Dai X."/>
            <person name="Doyle J.J."/>
            <person name="Dudez A.M."/>
            <person name="Farmer A.D."/>
            <person name="Fouteau S."/>
            <person name="Franken C."/>
            <person name="Gibelin C."/>
            <person name="Gish J."/>
            <person name="Goldstein S."/>
            <person name="Gonzalez A.J."/>
            <person name="Green P.J."/>
            <person name="Hallab A."/>
            <person name="Hartog M."/>
            <person name="Hua A."/>
            <person name="Humphray S.J."/>
            <person name="Jeong D.H."/>
            <person name="Jing Y."/>
            <person name="Jocker A."/>
            <person name="Kenton S.M."/>
            <person name="Kim D.J."/>
            <person name="Klee K."/>
            <person name="Lai H."/>
            <person name="Lang C."/>
            <person name="Lin S."/>
            <person name="Macmil S.L."/>
            <person name="Magdelenat G."/>
            <person name="Matthews L."/>
            <person name="McCorrison J."/>
            <person name="Monaghan E.L."/>
            <person name="Mun J.H."/>
            <person name="Najar F.Z."/>
            <person name="Nicholson C."/>
            <person name="Noirot C."/>
            <person name="O'Bleness M."/>
            <person name="Paule C.R."/>
            <person name="Poulain J."/>
            <person name="Prion F."/>
            <person name="Qin B."/>
            <person name="Qu C."/>
            <person name="Retzel E.F."/>
            <person name="Riddle C."/>
            <person name="Sallet E."/>
            <person name="Samain S."/>
            <person name="Samson N."/>
            <person name="Sanders I."/>
            <person name="Saurat O."/>
            <person name="Scarpelli C."/>
            <person name="Schiex T."/>
            <person name="Segurens B."/>
            <person name="Severin A.J."/>
            <person name="Sherrier D.J."/>
            <person name="Shi R."/>
            <person name="Sims S."/>
            <person name="Singer S.R."/>
            <person name="Sinharoy S."/>
            <person name="Sterck L."/>
            <person name="Viollet A."/>
            <person name="Wang B.B."/>
            <person name="Wang K."/>
            <person name="Wang M."/>
            <person name="Wang X."/>
            <person name="Warfsmann J."/>
            <person name="Weissenbach J."/>
            <person name="White D.D."/>
            <person name="White J.D."/>
            <person name="Wiley G.B."/>
            <person name="Wincker P."/>
            <person name="Xing Y."/>
            <person name="Yang L."/>
            <person name="Yao Z."/>
            <person name="Ying F."/>
            <person name="Zhai J."/>
            <person name="Zhou L."/>
            <person name="Zuber A."/>
            <person name="Denarie J."/>
            <person name="Dixon R.A."/>
            <person name="May G.D."/>
            <person name="Schwartz D.C."/>
            <person name="Rogers J."/>
            <person name="Quetier F."/>
            <person name="Town C.D."/>
            <person name="Roe B.A."/>
        </authorList>
    </citation>
    <scope>NUCLEOTIDE SEQUENCE [LARGE SCALE GENOMIC DNA]</scope>
    <source>
        <strain evidence="7">A17</strain>
        <strain evidence="8 9">cv. Jemalong A17</strain>
    </source>
</reference>
<gene>
    <name evidence="7" type="ordered locus">MTR_3g052068</name>
</gene>
<evidence type="ECO:0000259" key="6">
    <source>
        <dbReference type="PROSITE" id="PS51999"/>
    </source>
</evidence>
<dbReference type="Proteomes" id="UP000002051">
    <property type="component" value="Chromosome 3"/>
</dbReference>
<keyword evidence="3" id="KW-0862">Zinc</keyword>
<dbReference type="GO" id="GO:0008270">
    <property type="term" value="F:zinc ion binding"/>
    <property type="evidence" value="ECO:0007669"/>
    <property type="project" value="UniProtKB-KW"/>
</dbReference>
<protein>
    <submittedName>
        <fullName evidence="7">GRF zinc finger protein</fullName>
    </submittedName>
</protein>
<name>A0A072UVH9_MEDTR</name>
<dbReference type="AlphaFoldDB" id="A0A072UVH9"/>
<keyword evidence="5" id="KW-0812">Transmembrane</keyword>
<proteinExistence type="predicted"/>
<reference evidence="7 9" key="2">
    <citation type="journal article" date="2014" name="BMC Genomics">
        <title>An improved genome release (version Mt4.0) for the model legume Medicago truncatula.</title>
        <authorList>
            <person name="Tang H."/>
            <person name="Krishnakumar V."/>
            <person name="Bidwell S."/>
            <person name="Rosen B."/>
            <person name="Chan A."/>
            <person name="Zhou S."/>
            <person name="Gentzbittel L."/>
            <person name="Childs K.L."/>
            <person name="Yandell M."/>
            <person name="Gundlach H."/>
            <person name="Mayer K.F."/>
            <person name="Schwartz D.C."/>
            <person name="Town C.D."/>
        </authorList>
    </citation>
    <scope>GENOME REANNOTATION</scope>
    <source>
        <strain evidence="7">A17</strain>
        <strain evidence="8 9">cv. Jemalong A17</strain>
    </source>
</reference>
<dbReference type="InterPro" id="IPR010666">
    <property type="entry name" value="Znf_GRF"/>
</dbReference>
<dbReference type="EMBL" id="CM001219">
    <property type="protein sequence ID" value="KEH33834.1"/>
    <property type="molecule type" value="Genomic_DNA"/>
</dbReference>
<reference evidence="8" key="3">
    <citation type="submission" date="2015-04" db="UniProtKB">
        <authorList>
            <consortium name="EnsemblPlants"/>
        </authorList>
    </citation>
    <scope>IDENTIFICATION</scope>
    <source>
        <strain evidence="8">cv. Jemalong A17</strain>
    </source>
</reference>
<sequence>MSKQMSQSAGSVGSNLRKRAIFECRCGEDIVVRTVTDSQNPNCGKKLWGCRNYKNQYDKGCSFFKLVDEEFIDERDIKIAKLEKKIQKLKTVLEKTRFWLKISLIFGLCCFGVCLVLGTILRCNVSSSWSNIYLK</sequence>
<dbReference type="PROSITE" id="PS51999">
    <property type="entry name" value="ZF_GRF"/>
    <property type="match status" value="1"/>
</dbReference>
<dbReference type="PANTHER" id="PTHR33248">
    <property type="entry name" value="ZINC ION-BINDING PROTEIN"/>
    <property type="match status" value="1"/>
</dbReference>
<accession>A0A072UVH9</accession>
<evidence type="ECO:0000313" key="9">
    <source>
        <dbReference type="Proteomes" id="UP000002051"/>
    </source>
</evidence>
<keyword evidence="5" id="KW-0472">Membrane</keyword>
<evidence type="ECO:0000313" key="7">
    <source>
        <dbReference type="EMBL" id="KEH33834.1"/>
    </source>
</evidence>
<keyword evidence="1" id="KW-0479">Metal-binding</keyword>
<feature type="transmembrane region" description="Helical" evidence="5">
    <location>
        <begin position="98"/>
        <end position="121"/>
    </location>
</feature>
<keyword evidence="9" id="KW-1185">Reference proteome</keyword>
<evidence type="ECO:0000256" key="1">
    <source>
        <dbReference type="ARBA" id="ARBA00022723"/>
    </source>
</evidence>
<keyword evidence="5" id="KW-1133">Transmembrane helix</keyword>
<evidence type="ECO:0000256" key="3">
    <source>
        <dbReference type="ARBA" id="ARBA00022833"/>
    </source>
</evidence>
<evidence type="ECO:0000256" key="5">
    <source>
        <dbReference type="SAM" id="Phobius"/>
    </source>
</evidence>
<evidence type="ECO:0000313" key="8">
    <source>
        <dbReference type="EnsemblPlants" id="KEH33834"/>
    </source>
</evidence>
<organism evidence="7 9">
    <name type="scientific">Medicago truncatula</name>
    <name type="common">Barrel medic</name>
    <name type="synonym">Medicago tribuloides</name>
    <dbReference type="NCBI Taxonomy" id="3880"/>
    <lineage>
        <taxon>Eukaryota</taxon>
        <taxon>Viridiplantae</taxon>
        <taxon>Streptophyta</taxon>
        <taxon>Embryophyta</taxon>
        <taxon>Tracheophyta</taxon>
        <taxon>Spermatophyta</taxon>
        <taxon>Magnoliopsida</taxon>
        <taxon>eudicotyledons</taxon>
        <taxon>Gunneridae</taxon>
        <taxon>Pentapetalae</taxon>
        <taxon>rosids</taxon>
        <taxon>fabids</taxon>
        <taxon>Fabales</taxon>
        <taxon>Fabaceae</taxon>
        <taxon>Papilionoideae</taxon>
        <taxon>50 kb inversion clade</taxon>
        <taxon>NPAAA clade</taxon>
        <taxon>Hologalegina</taxon>
        <taxon>IRL clade</taxon>
        <taxon>Trifolieae</taxon>
        <taxon>Medicago</taxon>
    </lineage>
</organism>